<reference evidence="3" key="1">
    <citation type="journal article" date="2020" name="Stud. Mycol.">
        <title>101 Dothideomycetes genomes: a test case for predicting lifestyles and emergence of pathogens.</title>
        <authorList>
            <person name="Haridas S."/>
            <person name="Albert R."/>
            <person name="Binder M."/>
            <person name="Bloem J."/>
            <person name="Labutti K."/>
            <person name="Salamov A."/>
            <person name="Andreopoulos B."/>
            <person name="Baker S."/>
            <person name="Barry K."/>
            <person name="Bills G."/>
            <person name="Bluhm B."/>
            <person name="Cannon C."/>
            <person name="Castanera R."/>
            <person name="Culley D."/>
            <person name="Daum C."/>
            <person name="Ezra D."/>
            <person name="Gonzalez J."/>
            <person name="Henrissat B."/>
            <person name="Kuo A."/>
            <person name="Liang C."/>
            <person name="Lipzen A."/>
            <person name="Lutzoni F."/>
            <person name="Magnuson J."/>
            <person name="Mondo S."/>
            <person name="Nolan M."/>
            <person name="Ohm R."/>
            <person name="Pangilinan J."/>
            <person name="Park H.-J."/>
            <person name="Ramirez L."/>
            <person name="Alfaro M."/>
            <person name="Sun H."/>
            <person name="Tritt A."/>
            <person name="Yoshinaga Y."/>
            <person name="Zwiers L.-H."/>
            <person name="Turgeon B."/>
            <person name="Goodwin S."/>
            <person name="Spatafora J."/>
            <person name="Crous P."/>
            <person name="Grigoriev I."/>
        </authorList>
    </citation>
    <scope>NUCLEOTIDE SEQUENCE</scope>
    <source>
        <strain evidence="3">CBS 119925</strain>
    </source>
</reference>
<sequence>MRAIPVLCCLVTCAGTVTANVEKTIFTAPASGDVSSSSIDLVHFRLDALSSAHSFIPSARRTRLPVQFPSPQAPRGLESWYVLQDLEEGRRYEVRICWPATSPTDFWLDTFPVEDIVRTPDLHFALSEFSHTQKEQLPSRRIPAGALLLRVQAAASFYTTNQTLMSHPEDVPADIILDPYLFNILPQSLGPFAIYLTIVSIGAWFLSGAVYRCILSVATSPSSKPHNE</sequence>
<accession>A0A6A6V127</accession>
<evidence type="ECO:0000313" key="4">
    <source>
        <dbReference type="Proteomes" id="UP000799440"/>
    </source>
</evidence>
<evidence type="ECO:0000256" key="1">
    <source>
        <dbReference type="SAM" id="Phobius"/>
    </source>
</evidence>
<gene>
    <name evidence="3" type="ORF">M011DRAFT_411578</name>
</gene>
<keyword evidence="1" id="KW-0812">Transmembrane</keyword>
<keyword evidence="2" id="KW-0732">Signal</keyword>
<dbReference type="PANTHER" id="PTHR28022:SF1">
    <property type="entry name" value="GPI MANNOSYLTRANSFERASE 2 SUBUNIT PGA1"/>
    <property type="match status" value="1"/>
</dbReference>
<protein>
    <recommendedName>
        <fullName evidence="5">Protein PBN1</fullName>
    </recommendedName>
</protein>
<dbReference type="GO" id="GO:0000030">
    <property type="term" value="F:mannosyltransferase activity"/>
    <property type="evidence" value="ECO:0007669"/>
    <property type="project" value="TreeGrafter"/>
</dbReference>
<evidence type="ECO:0000256" key="2">
    <source>
        <dbReference type="SAM" id="SignalP"/>
    </source>
</evidence>
<evidence type="ECO:0008006" key="5">
    <source>
        <dbReference type="Google" id="ProtNLM"/>
    </source>
</evidence>
<dbReference type="PANTHER" id="PTHR28022">
    <property type="entry name" value="GPI MANNOSYLTRANSFERASE 2 SUBUNIT PGA1"/>
    <property type="match status" value="1"/>
</dbReference>
<dbReference type="GO" id="GO:0005789">
    <property type="term" value="C:endoplasmic reticulum membrane"/>
    <property type="evidence" value="ECO:0007669"/>
    <property type="project" value="TreeGrafter"/>
</dbReference>
<name>A0A6A6V127_9PLEO</name>
<dbReference type="Pfam" id="PF10333">
    <property type="entry name" value="Pga1"/>
    <property type="match status" value="1"/>
</dbReference>
<dbReference type="AlphaFoldDB" id="A0A6A6V127"/>
<keyword evidence="1" id="KW-1133">Transmembrane helix</keyword>
<keyword evidence="1" id="KW-0472">Membrane</keyword>
<dbReference type="GO" id="GO:0006506">
    <property type="term" value="P:GPI anchor biosynthetic process"/>
    <property type="evidence" value="ECO:0007669"/>
    <property type="project" value="TreeGrafter"/>
</dbReference>
<feature type="signal peptide" evidence="2">
    <location>
        <begin position="1"/>
        <end position="19"/>
    </location>
</feature>
<dbReference type="GO" id="GO:0031501">
    <property type="term" value="C:mannosyltransferase complex"/>
    <property type="evidence" value="ECO:0007669"/>
    <property type="project" value="TreeGrafter"/>
</dbReference>
<organism evidence="3 4">
    <name type="scientific">Sporormia fimetaria CBS 119925</name>
    <dbReference type="NCBI Taxonomy" id="1340428"/>
    <lineage>
        <taxon>Eukaryota</taxon>
        <taxon>Fungi</taxon>
        <taxon>Dikarya</taxon>
        <taxon>Ascomycota</taxon>
        <taxon>Pezizomycotina</taxon>
        <taxon>Dothideomycetes</taxon>
        <taxon>Pleosporomycetidae</taxon>
        <taxon>Pleosporales</taxon>
        <taxon>Sporormiaceae</taxon>
        <taxon>Sporormia</taxon>
    </lineage>
</organism>
<evidence type="ECO:0000313" key="3">
    <source>
        <dbReference type="EMBL" id="KAF2742907.1"/>
    </source>
</evidence>
<feature type="transmembrane region" description="Helical" evidence="1">
    <location>
        <begin position="192"/>
        <end position="214"/>
    </location>
</feature>
<dbReference type="OrthoDB" id="3360032at2759"/>
<dbReference type="InterPro" id="IPR019433">
    <property type="entry name" value="GPI_ManTrfase_II_coact_Pga1"/>
</dbReference>
<feature type="chain" id="PRO_5025561665" description="Protein PBN1" evidence="2">
    <location>
        <begin position="20"/>
        <end position="228"/>
    </location>
</feature>
<dbReference type="EMBL" id="MU006602">
    <property type="protein sequence ID" value="KAF2742907.1"/>
    <property type="molecule type" value="Genomic_DNA"/>
</dbReference>
<proteinExistence type="predicted"/>
<keyword evidence="4" id="KW-1185">Reference proteome</keyword>
<dbReference type="Proteomes" id="UP000799440">
    <property type="component" value="Unassembled WGS sequence"/>
</dbReference>